<organism evidence="2 3">
    <name type="scientific">Peredibacter starrii</name>
    <dbReference type="NCBI Taxonomy" id="28202"/>
    <lineage>
        <taxon>Bacteria</taxon>
        <taxon>Pseudomonadati</taxon>
        <taxon>Bdellovibrionota</taxon>
        <taxon>Bacteriovoracia</taxon>
        <taxon>Bacteriovoracales</taxon>
        <taxon>Bacteriovoracaceae</taxon>
        <taxon>Peredibacter</taxon>
    </lineage>
</organism>
<evidence type="ECO:0000313" key="3">
    <source>
        <dbReference type="Proteomes" id="UP001324634"/>
    </source>
</evidence>
<dbReference type="InterPro" id="IPR004027">
    <property type="entry name" value="SEC_C_motif"/>
</dbReference>
<proteinExistence type="predicted"/>
<dbReference type="Gene3D" id="3.10.450.50">
    <property type="match status" value="1"/>
</dbReference>
<dbReference type="InterPro" id="IPR048469">
    <property type="entry name" value="YchJ-like_M"/>
</dbReference>
<dbReference type="Pfam" id="PF17775">
    <property type="entry name" value="YchJ_M-like"/>
    <property type="match status" value="1"/>
</dbReference>
<dbReference type="Proteomes" id="UP001324634">
    <property type="component" value="Chromosome"/>
</dbReference>
<name>A0AAX4HUJ6_9BACT</name>
<dbReference type="Pfam" id="PF02810">
    <property type="entry name" value="SEC-C"/>
    <property type="match status" value="1"/>
</dbReference>
<evidence type="ECO:0000313" key="2">
    <source>
        <dbReference type="EMBL" id="WPU67056.1"/>
    </source>
</evidence>
<dbReference type="PANTHER" id="PTHR33747:SF1">
    <property type="entry name" value="ADENYLATE CYCLASE-ASSOCIATED CAP C-TERMINAL DOMAIN-CONTAINING PROTEIN"/>
    <property type="match status" value="1"/>
</dbReference>
<gene>
    <name evidence="2" type="ORF">SOO65_09855</name>
</gene>
<dbReference type="InterPro" id="IPR032710">
    <property type="entry name" value="NTF2-like_dom_sf"/>
</dbReference>
<accession>A0AAX4HUJ6</accession>
<dbReference type="SUPFAM" id="SSF54427">
    <property type="entry name" value="NTF2-like"/>
    <property type="match status" value="1"/>
</dbReference>
<evidence type="ECO:0000259" key="1">
    <source>
        <dbReference type="Pfam" id="PF17775"/>
    </source>
</evidence>
<reference evidence="2 3" key="1">
    <citation type="submission" date="2023-11" db="EMBL/GenBank/DDBJ databases">
        <title>Peredibacter starrii A3.12.</title>
        <authorList>
            <person name="Mitchell R.J."/>
        </authorList>
    </citation>
    <scope>NUCLEOTIDE SEQUENCE [LARGE SCALE GENOMIC DNA]</scope>
    <source>
        <strain evidence="2 3">A3.12</strain>
    </source>
</reference>
<protein>
    <submittedName>
        <fullName evidence="2">YchJ family protein</fullName>
    </submittedName>
</protein>
<dbReference type="EMBL" id="CP139487">
    <property type="protein sequence ID" value="WPU67056.1"/>
    <property type="molecule type" value="Genomic_DNA"/>
</dbReference>
<dbReference type="KEGG" id="psti:SOO65_09855"/>
<sequence length="168" mass="19016">MSICPCRSKDQNKLTYENCCGPYVEGKKKAPTAEAMMRSRYSAYVVKNIDYVDQTQIVVENEVFDKEEAKKWADSSEWLGLEIRKVSKGEANDNTGTVEFVAHYKDIASGTALVHHETSLFQRRDGEWKFKEGQIHGNQPVKRLEPKIGRNDPCSCGSNKKFKKCCGA</sequence>
<feature type="domain" description="YchJ-like middle NTF2-like" evidence="1">
    <location>
        <begin position="32"/>
        <end position="133"/>
    </location>
</feature>
<dbReference type="RefSeq" id="WP_321399870.1">
    <property type="nucleotide sequence ID" value="NZ_CP139487.1"/>
</dbReference>
<keyword evidence="3" id="KW-1185">Reference proteome</keyword>
<dbReference type="AlphaFoldDB" id="A0AAX4HUJ6"/>
<dbReference type="SUPFAM" id="SSF103642">
    <property type="entry name" value="Sec-C motif"/>
    <property type="match status" value="1"/>
</dbReference>
<dbReference type="PANTHER" id="PTHR33747">
    <property type="entry name" value="UPF0225 PROTEIN SCO1677"/>
    <property type="match status" value="1"/>
</dbReference>